<gene>
    <name evidence="1" type="ORF">P857_183</name>
</gene>
<protein>
    <submittedName>
        <fullName evidence="1">Uncharacterized protein</fullName>
    </submittedName>
</protein>
<dbReference type="STRING" id="1401685.P857_183"/>
<dbReference type="Proteomes" id="UP000018951">
    <property type="component" value="Unassembled WGS sequence"/>
</dbReference>
<dbReference type="AlphaFoldDB" id="W2V092"/>
<proteinExistence type="predicted"/>
<accession>W2V092</accession>
<organism evidence="1 2">
    <name type="scientific">Candidatus Xenolissoclinum pacificiensis L6</name>
    <dbReference type="NCBI Taxonomy" id="1401685"/>
    <lineage>
        <taxon>Bacteria</taxon>
        <taxon>Pseudomonadati</taxon>
        <taxon>Pseudomonadota</taxon>
        <taxon>Alphaproteobacteria</taxon>
        <taxon>Rickettsiales</taxon>
        <taxon>Anaplasmataceae</taxon>
        <taxon>Candidatus Xenolissoclinum</taxon>
    </lineage>
</organism>
<reference evidence="1 2" key="1">
    <citation type="journal article" date="2013" name="PLoS ONE">
        <title>Bacterial endosymbiosis in a chordate host: long-term co-evolution and conservation of secondary metabolism.</title>
        <authorList>
            <person name="Kwan J.C."/>
            <person name="Schmidt E.W."/>
        </authorList>
    </citation>
    <scope>NUCLEOTIDE SEQUENCE [LARGE SCALE GENOMIC DNA]</scope>
    <source>
        <strain evidence="2">L6</strain>
    </source>
</reference>
<dbReference type="EMBL" id="AXCJ01000003">
    <property type="protein sequence ID" value="ETO91530.1"/>
    <property type="molecule type" value="Genomic_DNA"/>
</dbReference>
<evidence type="ECO:0000313" key="1">
    <source>
        <dbReference type="EMBL" id="ETO91530.1"/>
    </source>
</evidence>
<evidence type="ECO:0000313" key="2">
    <source>
        <dbReference type="Proteomes" id="UP000018951"/>
    </source>
</evidence>
<sequence length="133" mass="14966">MNNVSAINQVILDTLDTMLLQSGLVSAISDTELLRGTKSCVVVNTVQNEVLPVFLQCKWDVFCKIIIHGTDCYSKWANVTNNILDANFIDSLNNLSDSSLKFLSWYMVSNKLYYTERGIRSVIQFSLSTETNT</sequence>
<name>W2V092_9RICK</name>
<keyword evidence="2" id="KW-1185">Reference proteome</keyword>
<comment type="caution">
    <text evidence="1">The sequence shown here is derived from an EMBL/GenBank/DDBJ whole genome shotgun (WGS) entry which is preliminary data.</text>
</comment>